<evidence type="ECO:0000313" key="5">
    <source>
        <dbReference type="Proteomes" id="UP000271256"/>
    </source>
</evidence>
<keyword evidence="5" id="KW-1185">Reference proteome</keyword>
<evidence type="ECO:0000256" key="1">
    <source>
        <dbReference type="ARBA" id="ARBA00008814"/>
    </source>
</evidence>
<dbReference type="Pfam" id="PF01497">
    <property type="entry name" value="Peripla_BP_2"/>
    <property type="match status" value="1"/>
</dbReference>
<dbReference type="Gene3D" id="3.40.50.1980">
    <property type="entry name" value="Nitrogenase molybdenum iron protein domain"/>
    <property type="match status" value="2"/>
</dbReference>
<dbReference type="InterPro" id="IPR036582">
    <property type="entry name" value="Mao_N_sf"/>
</dbReference>
<dbReference type="PANTHER" id="PTHR30535:SF34">
    <property type="entry name" value="MOLYBDATE-BINDING PROTEIN MOLA"/>
    <property type="match status" value="1"/>
</dbReference>
<protein>
    <submittedName>
        <fullName evidence="4">Copper amine oxidase</fullName>
    </submittedName>
</protein>
<feature type="domain" description="Fe/B12 periplasmic-binding" evidence="3">
    <location>
        <begin position="104"/>
        <end position="380"/>
    </location>
</feature>
<dbReference type="SUPFAM" id="SSF53807">
    <property type="entry name" value="Helical backbone' metal receptor"/>
    <property type="match status" value="1"/>
</dbReference>
<reference evidence="4 5" key="1">
    <citation type="submission" date="2018-10" db="EMBL/GenBank/DDBJ databases">
        <authorList>
            <person name="Grouzdev D.S."/>
            <person name="Krutkina M.S."/>
            <person name="Tourova T.P."/>
            <person name="Nazina T.N."/>
        </authorList>
    </citation>
    <scope>NUCLEOTIDE SEQUENCE [LARGE SCALE GENOMIC DNA]</scope>
    <source>
        <strain evidence="4 5">435</strain>
    </source>
</reference>
<dbReference type="PANTHER" id="PTHR30535">
    <property type="entry name" value="VITAMIN B12-BINDING PROTEIN"/>
    <property type="match status" value="1"/>
</dbReference>
<dbReference type="SUPFAM" id="SSF55383">
    <property type="entry name" value="Copper amine oxidase, domain N"/>
    <property type="match status" value="1"/>
</dbReference>
<dbReference type="InterPro" id="IPR002491">
    <property type="entry name" value="ABC_transptr_periplasmic_BD"/>
</dbReference>
<dbReference type="RefSeq" id="WP_121451003.1">
    <property type="nucleotide sequence ID" value="NZ_RBWE01000001.1"/>
</dbReference>
<evidence type="ECO:0000313" key="4">
    <source>
        <dbReference type="EMBL" id="RKO66570.1"/>
    </source>
</evidence>
<dbReference type="OrthoDB" id="9787830at2"/>
<dbReference type="InterPro" id="IPR012854">
    <property type="entry name" value="Cu_amine_oxidase-like_N"/>
</dbReference>
<dbReference type="EMBL" id="RBWE01000001">
    <property type="protein sequence ID" value="RKO66570.1"/>
    <property type="molecule type" value="Genomic_DNA"/>
</dbReference>
<dbReference type="Proteomes" id="UP000271256">
    <property type="component" value="Unassembled WGS sequence"/>
</dbReference>
<evidence type="ECO:0000256" key="2">
    <source>
        <dbReference type="SAM" id="MobiDB-lite"/>
    </source>
</evidence>
<comment type="caution">
    <text evidence="4">The sequence shown here is derived from an EMBL/GenBank/DDBJ whole genome shotgun (WGS) entry which is preliminary data.</text>
</comment>
<sequence length="407" mass="45386">VELVIGRYTAHVNGKPVALDMPGKIVDGCTLVPLRFIGESLGAKVDWDETQRTVVIRTGRDKVMEAPEPAAAARQKRITVTEHFVTPQGEIEKRTVRVPSPPQRVVVTGSYQAEIIKALGQEKRVVGVYDYTKKNQKWLGYVEKVPSVGSAVTPNVELIISLKPDLVLEWAMKPEVRKQLERAGIPVMRVYGYNQNFLGNEIRTLGLIFQCSKRANAYADYIEKHWRMISERTQKLRPNQKPRVYSESSTKEWGSSGVGTGTHELIERAGGLNIVTPLRLAYPTVTPEWVAAKNPQVVVKHVSADYGGVTTRGIGFEAKTVTELASLQQKIMARPALKTTAAVEGKRVYLISSSIAVGPRSVVGLCYLAKWLHPELFKDIDPEAVHREMLKKFYGEELKGVWVYPSK</sequence>
<dbReference type="InterPro" id="IPR050902">
    <property type="entry name" value="ABC_Transporter_SBP"/>
</dbReference>
<dbReference type="Gene3D" id="3.30.457.10">
    <property type="entry name" value="Copper amine oxidase-like, N-terminal domain"/>
    <property type="match status" value="1"/>
</dbReference>
<gene>
    <name evidence="4" type="ORF">D7024_06145</name>
</gene>
<name>A0A494X0W8_9FIRM</name>
<comment type="similarity">
    <text evidence="1">Belongs to the bacterial solute-binding protein 8 family.</text>
</comment>
<dbReference type="PROSITE" id="PS50983">
    <property type="entry name" value="FE_B12_PBP"/>
    <property type="match status" value="1"/>
</dbReference>
<feature type="non-terminal residue" evidence="4">
    <location>
        <position position="1"/>
    </location>
</feature>
<dbReference type="Pfam" id="PF07833">
    <property type="entry name" value="Cu_amine_oxidN1"/>
    <property type="match status" value="1"/>
</dbReference>
<organism evidence="4 5">
    <name type="scientific">Desulfofundulus salinus</name>
    <dbReference type="NCBI Taxonomy" id="2419843"/>
    <lineage>
        <taxon>Bacteria</taxon>
        <taxon>Bacillati</taxon>
        <taxon>Bacillota</taxon>
        <taxon>Clostridia</taxon>
        <taxon>Eubacteriales</taxon>
        <taxon>Peptococcaceae</taxon>
        <taxon>Desulfofundulus</taxon>
    </lineage>
</organism>
<feature type="region of interest" description="Disordered" evidence="2">
    <location>
        <begin position="237"/>
        <end position="258"/>
    </location>
</feature>
<accession>A0A494X0W8</accession>
<dbReference type="AlphaFoldDB" id="A0A494X0W8"/>
<proteinExistence type="inferred from homology"/>
<evidence type="ECO:0000259" key="3">
    <source>
        <dbReference type="PROSITE" id="PS50983"/>
    </source>
</evidence>